<dbReference type="PANTHER" id="PTHR33055:SF13">
    <property type="entry name" value="TRANSPOSASE"/>
    <property type="match status" value="1"/>
</dbReference>
<organism evidence="3 4">
    <name type="scientific">Undibacterium amnicola</name>
    <dbReference type="NCBI Taxonomy" id="1834038"/>
    <lineage>
        <taxon>Bacteria</taxon>
        <taxon>Pseudomonadati</taxon>
        <taxon>Pseudomonadota</taxon>
        <taxon>Betaproteobacteria</taxon>
        <taxon>Burkholderiales</taxon>
        <taxon>Oxalobacteraceae</taxon>
        <taxon>Undibacterium</taxon>
    </lineage>
</organism>
<evidence type="ECO:0000313" key="3">
    <source>
        <dbReference type="EMBL" id="MBC3832171.1"/>
    </source>
</evidence>
<reference evidence="3 4" key="1">
    <citation type="submission" date="2020-08" db="EMBL/GenBank/DDBJ databases">
        <title>Novel species isolated from subtropical streams in China.</title>
        <authorList>
            <person name="Lu H."/>
        </authorList>
    </citation>
    <scope>NUCLEOTIDE SEQUENCE [LARGE SCALE GENOMIC DNA]</scope>
    <source>
        <strain evidence="3 4">KCTC 52442</strain>
    </source>
</reference>
<keyword evidence="4" id="KW-1185">Reference proteome</keyword>
<accession>A0ABR6XRU8</accession>
<dbReference type="InterPro" id="IPR003346">
    <property type="entry name" value="Transposase_20"/>
</dbReference>
<dbReference type="Pfam" id="PF02371">
    <property type="entry name" value="Transposase_20"/>
    <property type="match status" value="1"/>
</dbReference>
<dbReference type="InterPro" id="IPR047650">
    <property type="entry name" value="Transpos_IS110"/>
</dbReference>
<feature type="domain" description="Transposase IS116/IS110/IS902 C-terminal" evidence="2">
    <location>
        <begin position="207"/>
        <end position="289"/>
    </location>
</feature>
<evidence type="ECO:0000313" key="4">
    <source>
        <dbReference type="Proteomes" id="UP000643610"/>
    </source>
</evidence>
<evidence type="ECO:0000259" key="1">
    <source>
        <dbReference type="Pfam" id="PF01548"/>
    </source>
</evidence>
<comment type="caution">
    <text evidence="3">The sequence shown here is derived from an EMBL/GenBank/DDBJ whole genome shotgun (WGS) entry which is preliminary data.</text>
</comment>
<dbReference type="InterPro" id="IPR002525">
    <property type="entry name" value="Transp_IS110-like_N"/>
</dbReference>
<proteinExistence type="predicted"/>
<dbReference type="NCBIfam" id="NF033542">
    <property type="entry name" value="transpos_IS110"/>
    <property type="match status" value="1"/>
</dbReference>
<sequence length="333" mass="36657">MNASELIFVGIDVSKDSLEMALDDKGKTLHISNDEKGIAELHAAIMVACTPVDANEAPRTVSAIVLEATGGFERKAAIALCSAGLPVMVMNPRQARDFAKSLGYLAKTDAIDARVLSHFARTLYHSDKGVQLLMHLPDAGQVALHALMIRRKQLVEMRVAEDNRFAMSEKAQRKSIDAVRKVLNKEIGKIEQDMDGHLKEHFAKQLKLIDKCKGIGPVTKASLMAALPELGSLSHEQIAKLVGVAPLNCDSGKHKGKRITWGGRADVRYTLYMATLSAMRYNLVIKTFYDRLISKGKLKKVAIVACMHKLLTILNAIMKSGKSWDDQYLIKNP</sequence>
<dbReference type="Pfam" id="PF01548">
    <property type="entry name" value="DEDD_Tnp_IS110"/>
    <property type="match status" value="1"/>
</dbReference>
<name>A0ABR6XRU8_9BURK</name>
<gene>
    <name evidence="3" type="ORF">H8K33_11665</name>
</gene>
<dbReference type="EMBL" id="JACOFU010000004">
    <property type="protein sequence ID" value="MBC3832171.1"/>
    <property type="molecule type" value="Genomic_DNA"/>
</dbReference>
<evidence type="ECO:0000259" key="2">
    <source>
        <dbReference type="Pfam" id="PF02371"/>
    </source>
</evidence>
<dbReference type="Proteomes" id="UP000643610">
    <property type="component" value="Unassembled WGS sequence"/>
</dbReference>
<protein>
    <submittedName>
        <fullName evidence="3">IS110 family transposase</fullName>
    </submittedName>
</protein>
<dbReference type="PANTHER" id="PTHR33055">
    <property type="entry name" value="TRANSPOSASE FOR INSERTION SEQUENCE ELEMENT IS1111A"/>
    <property type="match status" value="1"/>
</dbReference>
<feature type="domain" description="Transposase IS110-like N-terminal" evidence="1">
    <location>
        <begin position="9"/>
        <end position="165"/>
    </location>
</feature>